<organism evidence="2 3">
    <name type="scientific">Paenibacillus hexagrammi</name>
    <dbReference type="NCBI Taxonomy" id="2908839"/>
    <lineage>
        <taxon>Bacteria</taxon>
        <taxon>Bacillati</taxon>
        <taxon>Bacillota</taxon>
        <taxon>Bacilli</taxon>
        <taxon>Bacillales</taxon>
        <taxon>Paenibacillaceae</taxon>
        <taxon>Paenibacillus</taxon>
    </lineage>
</organism>
<dbReference type="InterPro" id="IPR053159">
    <property type="entry name" value="Hybrid_Histidine_Kinase"/>
</dbReference>
<keyword evidence="2" id="KW-0418">Kinase</keyword>
<dbReference type="InterPro" id="IPR000719">
    <property type="entry name" value="Prot_kinase_dom"/>
</dbReference>
<gene>
    <name evidence="2" type="ORF">L0M14_28520</name>
</gene>
<dbReference type="Proteomes" id="UP001649230">
    <property type="component" value="Chromosome"/>
</dbReference>
<accession>A0ABY3SJW6</accession>
<protein>
    <submittedName>
        <fullName evidence="2">Serine/threonine-protein kinase PknK</fullName>
    </submittedName>
</protein>
<dbReference type="Gene3D" id="3.40.50.300">
    <property type="entry name" value="P-loop containing nucleotide triphosphate hydrolases"/>
    <property type="match status" value="1"/>
</dbReference>
<sequence>MWKGSNYVVLEVISDNGHKAIYRCQDPNTLEKVIIKALHAEASTYEEVLKFRKEYQILSELSRNVKGIVQPVKLEDLGGLYAIVLKDIEGRCLKSILDGRTLDQDTMLDLAIQMVEIVGAIHDNQVIHRDLKPSNLIWNEETGQVQLIDFDLSVKFVKEKQTFQNAGLIEGTLPYIAPEQTGRINRSIDYRADFYSLGVIFYEMFTGVKPHTSGTVMEQIYSIIAKQPPSPYELTKGRVPKTLSDVIMKLMEKSPEDRYRSAYGIKADLQKCRAHEDPFPIGKEDRLHLFRISQKLYGRDQELQELQAAFRESISGQAQLVLVSGEAGVGKTALVNELQTSVSEEQGYFIQGKFEQYHKSVPFSAMLQAFRTLLAQMLQGGGDLTELKMALSQRLGNHAGLLTNMMPELQELVGVQPQIEPLNPTEESNRFLLALISFIECVIGNEKPLVLFLDDLQWADMSSIQILERLAGNAELKRLLVIGSYRDNELANGHPAEPNIEALKQRHNVRYMALPHLRVQDVQDLVQATLASSEGSVAEELGHMLYVKTTGNPFFINEVMKDLHKSRVIAFNDRLGAWQLDAAKISEMTVNDNIVDYLIDKIRRFPEKHQAILSLGAVIGQRFEWKLLPLLSGGDDVSVTQALLHAVHEDILVPLDPDHYQLLAAGSEELPSVQFAFQHDKIQQALYQMLKVETRSRLHLHIGRQLLDFLTPQELETAVIDVANHMSLGIEYIVEQDDRDALLDIYVRAAKRAKLTYGYTMALDFLRMAMTLLTAKAWETDYDQTFLIYRLYAECSYLTHRIEAADQAVSVLIHQASSSLVLASVYEMQSNHYTYLGMMKESIEAGKKGLKTLGLPVPRKVSMASVLRQLVKVKLSLRGRTTEELLEGPEVTDERIKMMMRLLVSFIPPAFISGEQNLFGWVVLKKAYLSARYGNSPESAGAYIGYAILLSGMGDLKGARDFGRLAVDLNEKFGDLQWRSLVYVLYTLFCHSWSYSWDTLEQRYKMAIDSSLMSGDLLYLAHACYYMNLWNPSMEIEQYLQESARSISMIENTKYKEALATAKLARQKFRCLAGEWENPLSLDDDTFSEAQYLSELTEAKYYSGIAIYYITKIQLSYMYGHYEQALPYIEKAYEHIGTLAGSAFMEEFSLYTFLSLAACYPSFTLRKRVQARKRMQKELGRMKKWALHCPENFLTQYELMQAEFARLFSTDETAERHYNNAIQAGSKRSFIRYKALTNELAAKYYDARGLGEMAGFLLRKAAYSYSVWGAKGKVSQLEHEYPAYLGELTGPLYWRKEL</sequence>
<dbReference type="PANTHER" id="PTHR43642:SF1">
    <property type="entry name" value="HYBRID SIGNAL TRANSDUCTION HISTIDINE KINASE G"/>
    <property type="match status" value="1"/>
</dbReference>
<dbReference type="InterPro" id="IPR011009">
    <property type="entry name" value="Kinase-like_dom_sf"/>
</dbReference>
<dbReference type="Pfam" id="PF00069">
    <property type="entry name" value="Pkinase"/>
    <property type="match status" value="1"/>
</dbReference>
<evidence type="ECO:0000259" key="1">
    <source>
        <dbReference type="PROSITE" id="PS50011"/>
    </source>
</evidence>
<name>A0ABY3SJW6_9BACL</name>
<keyword evidence="3" id="KW-1185">Reference proteome</keyword>
<reference evidence="2 3" key="1">
    <citation type="journal article" date="2024" name="Int. J. Syst. Evol. Microbiol.">
        <title>Paenibacillus hexagrammi sp. nov., a novel bacterium isolated from the gut content of Hexagrammos agrammus.</title>
        <authorList>
            <person name="Jung H.K."/>
            <person name="Kim D.G."/>
            <person name="Zin H."/>
            <person name="Park J."/>
            <person name="Jung H."/>
            <person name="Kim Y.O."/>
            <person name="Kong H.J."/>
            <person name="Kim J.W."/>
            <person name="Kim Y.S."/>
        </authorList>
    </citation>
    <scope>NUCLEOTIDE SEQUENCE [LARGE SCALE GENOMIC DNA]</scope>
    <source>
        <strain evidence="2 3">YPD9-1</strain>
    </source>
</reference>
<dbReference type="EMBL" id="CP090978">
    <property type="protein sequence ID" value="UJF33406.1"/>
    <property type="molecule type" value="Genomic_DNA"/>
</dbReference>
<dbReference type="PANTHER" id="PTHR43642">
    <property type="entry name" value="HYBRID SIGNAL TRANSDUCTION HISTIDINE KINASE G"/>
    <property type="match status" value="1"/>
</dbReference>
<dbReference type="GO" id="GO:0016301">
    <property type="term" value="F:kinase activity"/>
    <property type="evidence" value="ECO:0007669"/>
    <property type="project" value="UniProtKB-KW"/>
</dbReference>
<evidence type="ECO:0000313" key="3">
    <source>
        <dbReference type="Proteomes" id="UP001649230"/>
    </source>
</evidence>
<dbReference type="Gene3D" id="1.10.510.10">
    <property type="entry name" value="Transferase(Phosphotransferase) domain 1"/>
    <property type="match status" value="1"/>
</dbReference>
<dbReference type="Pfam" id="PF13191">
    <property type="entry name" value="AAA_16"/>
    <property type="match status" value="1"/>
</dbReference>
<keyword evidence="2" id="KW-0808">Transferase</keyword>
<feature type="domain" description="Protein kinase" evidence="1">
    <location>
        <begin position="7"/>
        <end position="280"/>
    </location>
</feature>
<dbReference type="SUPFAM" id="SSF56112">
    <property type="entry name" value="Protein kinase-like (PK-like)"/>
    <property type="match status" value="1"/>
</dbReference>
<dbReference type="InterPro" id="IPR027417">
    <property type="entry name" value="P-loop_NTPase"/>
</dbReference>
<dbReference type="SMART" id="SM00220">
    <property type="entry name" value="S_TKc"/>
    <property type="match status" value="1"/>
</dbReference>
<dbReference type="CDD" id="cd14014">
    <property type="entry name" value="STKc_PknB_like"/>
    <property type="match status" value="1"/>
</dbReference>
<evidence type="ECO:0000313" key="2">
    <source>
        <dbReference type="EMBL" id="UJF33406.1"/>
    </source>
</evidence>
<dbReference type="SUPFAM" id="SSF52540">
    <property type="entry name" value="P-loop containing nucleoside triphosphate hydrolases"/>
    <property type="match status" value="1"/>
</dbReference>
<dbReference type="PROSITE" id="PS50011">
    <property type="entry name" value="PROTEIN_KINASE_DOM"/>
    <property type="match status" value="1"/>
</dbReference>
<proteinExistence type="predicted"/>
<dbReference type="RefSeq" id="WP_235119770.1">
    <property type="nucleotide sequence ID" value="NZ_CP090978.1"/>
</dbReference>
<dbReference type="InterPro" id="IPR041664">
    <property type="entry name" value="AAA_16"/>
</dbReference>